<reference evidence="7 8" key="1">
    <citation type="journal article" date="2010" name="Stand. Genomic Sci.">
        <title>Complete genome sequence of Marinobacter adhaerens type strain (HP15), a diatom-interacting marine microorganism.</title>
        <authorList>
            <person name="Gardes A."/>
            <person name="Kaeppel E."/>
            <person name="Shehzad A."/>
            <person name="Seebah S."/>
            <person name="Teeling H."/>
            <person name="Yarza P."/>
            <person name="Glockner F.O."/>
            <person name="Grossart H.P."/>
            <person name="Ullrich M.S."/>
        </authorList>
    </citation>
    <scope>NUCLEOTIDE SEQUENCE [LARGE SCALE GENOMIC DNA]</scope>
    <source>
        <strain evidence="8">DSM 23420 / HP15</strain>
    </source>
</reference>
<dbReference type="STRING" id="225937.HP15_2544"/>
<evidence type="ECO:0000313" key="8">
    <source>
        <dbReference type="Proteomes" id="UP000007077"/>
    </source>
</evidence>
<dbReference type="PANTHER" id="PTHR43107:SF15">
    <property type="entry name" value="FATTY ACID TRANSPORT PROTEIN 3, ISOFORM A"/>
    <property type="match status" value="1"/>
</dbReference>
<dbReference type="HOGENOM" id="CLU_000022_46_3_6"/>
<feature type="domain" description="AMP-dependent synthetase/ligase" evidence="5">
    <location>
        <begin position="66"/>
        <end position="397"/>
    </location>
</feature>
<dbReference type="KEGG" id="mad:HP15_2544"/>
<dbReference type="GO" id="GO:0004467">
    <property type="term" value="F:long-chain fatty acid-CoA ligase activity"/>
    <property type="evidence" value="ECO:0007669"/>
    <property type="project" value="TreeGrafter"/>
</dbReference>
<dbReference type="PROSITE" id="PS00455">
    <property type="entry name" value="AMP_BINDING"/>
    <property type="match status" value="1"/>
</dbReference>
<dbReference type="InterPro" id="IPR000873">
    <property type="entry name" value="AMP-dep_synth/lig_dom"/>
</dbReference>
<dbReference type="InterPro" id="IPR020845">
    <property type="entry name" value="AMP-binding_CS"/>
</dbReference>
<dbReference type="InterPro" id="IPR045851">
    <property type="entry name" value="AMP-bd_C_sf"/>
</dbReference>
<sequence length="626" mass="69229">MHCSGLNVHTIKGTNGKTMSQDNVSALDIARSLPGIFRRLPAITRGLYYYALKNENRELTLGTLIESNARNLGSRPAILFEDRSITWSELDGWANRIARYLQDQGLAKGDAIAISLENRPELLAVVAGAAKLGVACAMLNTSQRGKVLEHSINLIEPKMMVVGEELVEAFDGIKTDLKTAHPQPFQFLADTNTLNAFGDAPTGYANMAEQVSTFNSDAPDLSDAPKMGDTAIYLFTSGTTGLPKAAPGSHRKFIMAYGGFGLMSLAMKPEDVLYCTLPLYHGTALLVCWGSVLAGGSAIVLRRKFSASAFWDDVRYYHATTFGYVGELCRYLLNQPPSEQDRNHSLTKMIGNGLRPSIWKEFKQRFGIETVAELYASSEGNIGFSNFFNMDNTVGFSTAPYKLVKFHDGTRDPVRNEKGFMQEVAKGEPGLLIGEITKKMVVRGLHPERGHGKIDPPQRFQEGRRLVQHWRCPEGNRVRPPAVRRPYGRYLPLEGRKRLNNGSGKHHRRLGDGEEAIVYGVEIPGTNGKAGMVTLVPHSNGREFDVNSLFAYLRDNLPAYAVPVFVRITHAIEKTGTFKYRKVDIQKLGYSLRDGEEVYAWLPGTDGYTLLSPELVSEIDSGGVRF</sequence>
<keyword evidence="3" id="KW-0547">Nucleotide-binding</keyword>
<dbReference type="InterPro" id="IPR025110">
    <property type="entry name" value="AMP-bd_C"/>
</dbReference>
<feature type="domain" description="AMP-binding enzyme C-terminal" evidence="6">
    <location>
        <begin position="514"/>
        <end position="579"/>
    </location>
</feature>
<evidence type="ECO:0000256" key="2">
    <source>
        <dbReference type="ARBA" id="ARBA00022598"/>
    </source>
</evidence>
<evidence type="ECO:0000256" key="4">
    <source>
        <dbReference type="ARBA" id="ARBA00022840"/>
    </source>
</evidence>
<keyword evidence="4" id="KW-0067">ATP-binding</keyword>
<dbReference type="SUPFAM" id="SSF56801">
    <property type="entry name" value="Acetyl-CoA synthetase-like"/>
    <property type="match status" value="2"/>
</dbReference>
<dbReference type="GO" id="GO:0005886">
    <property type="term" value="C:plasma membrane"/>
    <property type="evidence" value="ECO:0007669"/>
    <property type="project" value="TreeGrafter"/>
</dbReference>
<dbReference type="GO" id="GO:0005524">
    <property type="term" value="F:ATP binding"/>
    <property type="evidence" value="ECO:0007669"/>
    <property type="project" value="UniProtKB-KW"/>
</dbReference>
<dbReference type="GO" id="GO:0005324">
    <property type="term" value="F:long-chain fatty acid transmembrane transporter activity"/>
    <property type="evidence" value="ECO:0007669"/>
    <property type="project" value="TreeGrafter"/>
</dbReference>
<evidence type="ECO:0000259" key="5">
    <source>
        <dbReference type="Pfam" id="PF00501"/>
    </source>
</evidence>
<comment type="similarity">
    <text evidence="1">Belongs to the ATP-dependent AMP-binding enzyme family.</text>
</comment>
<reference evidence="8" key="2">
    <citation type="submission" date="2010-02" db="EMBL/GenBank/DDBJ databases">
        <title>Complete genome sequence of Marinobacter adhaerens type strain (HP15).</title>
        <authorList>
            <person name="Gaerdes A.A.M."/>
            <person name="Kaeppel E."/>
            <person name="Shezad A."/>
            <person name="Seebah S."/>
            <person name="Teeling H."/>
            <person name="Yarza P."/>
            <person name="Gloeckner F.O."/>
            <person name="Ullrich M.S."/>
        </authorList>
    </citation>
    <scope>NUCLEOTIDE SEQUENCE [LARGE SCALE GENOMIC DNA]</scope>
    <source>
        <strain evidence="8">DSM 23420 / HP15</strain>
    </source>
</reference>
<evidence type="ECO:0000259" key="6">
    <source>
        <dbReference type="Pfam" id="PF13193"/>
    </source>
</evidence>
<name>E4PIQ7_MARAH</name>
<dbReference type="PANTHER" id="PTHR43107">
    <property type="entry name" value="LONG-CHAIN FATTY ACID TRANSPORT PROTEIN"/>
    <property type="match status" value="1"/>
</dbReference>
<keyword evidence="2 7" id="KW-0436">Ligase</keyword>
<evidence type="ECO:0000256" key="1">
    <source>
        <dbReference type="ARBA" id="ARBA00006432"/>
    </source>
</evidence>
<dbReference type="Proteomes" id="UP000007077">
    <property type="component" value="Chromosome"/>
</dbReference>
<dbReference type="GO" id="GO:0044539">
    <property type="term" value="P:long-chain fatty acid import into cell"/>
    <property type="evidence" value="ECO:0007669"/>
    <property type="project" value="TreeGrafter"/>
</dbReference>
<gene>
    <name evidence="7" type="primary">slc27A2</name>
    <name evidence="7" type="ordered locus">HP15_2544</name>
</gene>
<dbReference type="PATRIC" id="fig|225937.3.peg.2569"/>
<evidence type="ECO:0000313" key="7">
    <source>
        <dbReference type="EMBL" id="ADP98308.1"/>
    </source>
</evidence>
<accession>E4PIQ7</accession>
<dbReference type="Pfam" id="PF13193">
    <property type="entry name" value="AMP-binding_C"/>
    <property type="match status" value="1"/>
</dbReference>
<dbReference type="eggNOG" id="COG0318">
    <property type="taxonomic scope" value="Bacteria"/>
</dbReference>
<dbReference type="EMBL" id="CP001978">
    <property type="protein sequence ID" value="ADP98308.1"/>
    <property type="molecule type" value="Genomic_DNA"/>
</dbReference>
<dbReference type="InterPro" id="IPR042099">
    <property type="entry name" value="ANL_N_sf"/>
</dbReference>
<evidence type="ECO:0000256" key="3">
    <source>
        <dbReference type="ARBA" id="ARBA00022741"/>
    </source>
</evidence>
<organism evidence="7 8">
    <name type="scientific">Marinobacter adhaerens (strain DSM 23420 / HP15)</name>
    <dbReference type="NCBI Taxonomy" id="225937"/>
    <lineage>
        <taxon>Bacteria</taxon>
        <taxon>Pseudomonadati</taxon>
        <taxon>Pseudomonadota</taxon>
        <taxon>Gammaproteobacteria</taxon>
        <taxon>Pseudomonadales</taxon>
        <taxon>Marinobacteraceae</taxon>
        <taxon>Marinobacter</taxon>
    </lineage>
</organism>
<proteinExistence type="inferred from homology"/>
<protein>
    <submittedName>
        <fullName evidence="7">Acyl-CoA synthetases (AMP-forming)/AMP-acid ligases II</fullName>
    </submittedName>
</protein>
<dbReference type="Gene3D" id="3.30.300.30">
    <property type="match status" value="1"/>
</dbReference>
<dbReference type="AlphaFoldDB" id="E4PIQ7"/>
<dbReference type="Pfam" id="PF00501">
    <property type="entry name" value="AMP-binding"/>
    <property type="match status" value="1"/>
</dbReference>
<dbReference type="Gene3D" id="3.40.50.12780">
    <property type="entry name" value="N-terminal domain of ligase-like"/>
    <property type="match status" value="1"/>
</dbReference>